<dbReference type="InterPro" id="IPR001926">
    <property type="entry name" value="TrpB-like_PALP"/>
</dbReference>
<evidence type="ECO:0000313" key="4">
    <source>
        <dbReference type="EMBL" id="PJF47899.1"/>
    </source>
</evidence>
<organism evidence="4 5">
    <name type="scientific">Candidatus Thermofonsia Clade 3 bacterium</name>
    <dbReference type="NCBI Taxonomy" id="2364212"/>
    <lineage>
        <taxon>Bacteria</taxon>
        <taxon>Bacillati</taxon>
        <taxon>Chloroflexota</taxon>
        <taxon>Candidatus Thermofontia</taxon>
        <taxon>Candidatus Thermofonsia Clade 3</taxon>
    </lineage>
</organism>
<comment type="caution">
    <text evidence="4">The sequence shown here is derived from an EMBL/GenBank/DDBJ whole genome shotgun (WGS) entry which is preliminary data.</text>
</comment>
<reference evidence="4 5" key="1">
    <citation type="submission" date="2017-11" db="EMBL/GenBank/DDBJ databases">
        <title>Evolution of Phototrophy in the Chloroflexi Phylum Driven by Horizontal Gene Transfer.</title>
        <authorList>
            <person name="Ward L.M."/>
            <person name="Hemp J."/>
            <person name="Shih P.M."/>
            <person name="Mcglynn S.E."/>
            <person name="Fischer W."/>
        </authorList>
    </citation>
    <scope>NUCLEOTIDE SEQUENCE [LARGE SCALE GENOMIC DNA]</scope>
    <source>
        <strain evidence="4">JP3_7</strain>
    </source>
</reference>
<accession>A0A2M8QDL8</accession>
<dbReference type="PANTHER" id="PTHR10314">
    <property type="entry name" value="CYSTATHIONINE BETA-SYNTHASE"/>
    <property type="match status" value="1"/>
</dbReference>
<keyword evidence="2" id="KW-0663">Pyridoxal phosphate</keyword>
<proteinExistence type="predicted"/>
<protein>
    <submittedName>
        <fullName evidence="4">Pyridoxal-5'-phosphate-dependent protein subunit beta</fullName>
    </submittedName>
</protein>
<dbReference type="Proteomes" id="UP000230790">
    <property type="component" value="Unassembled WGS sequence"/>
</dbReference>
<evidence type="ECO:0000259" key="3">
    <source>
        <dbReference type="Pfam" id="PF00291"/>
    </source>
</evidence>
<evidence type="ECO:0000313" key="5">
    <source>
        <dbReference type="Proteomes" id="UP000230790"/>
    </source>
</evidence>
<feature type="domain" description="Tryptophan synthase beta chain-like PALP" evidence="3">
    <location>
        <begin position="83"/>
        <end position="278"/>
    </location>
</feature>
<dbReference type="Pfam" id="PF00291">
    <property type="entry name" value="PALP"/>
    <property type="match status" value="1"/>
</dbReference>
<evidence type="ECO:0000256" key="1">
    <source>
        <dbReference type="ARBA" id="ARBA00001933"/>
    </source>
</evidence>
<dbReference type="GO" id="GO:1901605">
    <property type="term" value="P:alpha-amino acid metabolic process"/>
    <property type="evidence" value="ECO:0007669"/>
    <property type="project" value="UniProtKB-ARBA"/>
</dbReference>
<dbReference type="InterPro" id="IPR050214">
    <property type="entry name" value="Cys_Synth/Cystath_Beta-Synth"/>
</dbReference>
<sequence>MTVLFPTFEEMLHPQRVDPTIRQRAERARTEAPLDSINLFNIHWRKPDAGAHNGVPPVNYLVMPRALTGVDAEIVVLIAKDFPTGSHKVGPAYSVLIEKYISGEIEPNRHTLVFPSTGNFGIGGAWVGPRAGFKSMVILPEGMSRERFEKIEGYGASYIKTHGSESNVKEIYDECKRLMREHPDTVRILNQFSEMGNYRFHYYVTGNTIVELAAELNARLGARGIAAFCSAMGSAGTIAAGDRLKQVFPSCRVVGLEPVQCPTLYNNGYGSHEIQGIGDKHVTWIHHVTNMDALACIDDIECLRVLQVFTHPVGCEALVQRFGIDATTAHHVSTVFGISGVCNLIGAIKAAKHFGLGKHDVLVTVATDGPDRYRSVMEAWNARFPLSPAAAEACIAEVLHRQKTDWIKDGTPDHRRQWHNLKYYTWVEQQGKTVEELNAQLDPEWWLAEQAKVADLDRKIVALRG</sequence>
<evidence type="ECO:0000256" key="2">
    <source>
        <dbReference type="ARBA" id="ARBA00022898"/>
    </source>
</evidence>
<dbReference type="AlphaFoldDB" id="A0A2M8QDL8"/>
<gene>
    <name evidence="4" type="ORF">CUN48_06290</name>
</gene>
<comment type="cofactor">
    <cofactor evidence="1">
        <name>pyridoxal 5'-phosphate</name>
        <dbReference type="ChEBI" id="CHEBI:597326"/>
    </cofactor>
</comment>
<name>A0A2M8QDL8_9CHLR</name>
<dbReference type="InterPro" id="IPR036052">
    <property type="entry name" value="TrpB-like_PALP_sf"/>
</dbReference>
<dbReference type="Gene3D" id="3.40.50.1100">
    <property type="match status" value="2"/>
</dbReference>
<dbReference type="SUPFAM" id="SSF53686">
    <property type="entry name" value="Tryptophan synthase beta subunit-like PLP-dependent enzymes"/>
    <property type="match status" value="1"/>
</dbReference>
<dbReference type="EMBL" id="PGTN01000031">
    <property type="protein sequence ID" value="PJF47899.1"/>
    <property type="molecule type" value="Genomic_DNA"/>
</dbReference>